<keyword evidence="1" id="KW-0812">Transmembrane</keyword>
<sequence length="114" mass="11061">MNGTTGNIATGVAMSNPYSAAAMAAMQMSSALFASPTGPQMSSAGGFDPFTVDNSGWSVNFGSGSASATANPVSNLAQGLANAASGAAGGINLNNPFVLLGLAAIVIVIVKHGK</sequence>
<dbReference type="AlphaFoldDB" id="A0A158BDX4"/>
<feature type="transmembrane region" description="Helical" evidence="1">
    <location>
        <begin position="93"/>
        <end position="110"/>
    </location>
</feature>
<keyword evidence="1" id="KW-1133">Transmembrane helix</keyword>
<organism evidence="2 3">
    <name type="scientific">Caballeronia temeraria</name>
    <dbReference type="NCBI Taxonomy" id="1777137"/>
    <lineage>
        <taxon>Bacteria</taxon>
        <taxon>Pseudomonadati</taxon>
        <taxon>Pseudomonadota</taxon>
        <taxon>Betaproteobacteria</taxon>
        <taxon>Burkholderiales</taxon>
        <taxon>Burkholderiaceae</taxon>
        <taxon>Caballeronia</taxon>
    </lineage>
</organism>
<keyword evidence="3" id="KW-1185">Reference proteome</keyword>
<dbReference type="RefSeq" id="WP_061161863.1">
    <property type="nucleotide sequence ID" value="NZ_FCOI02000013.1"/>
</dbReference>
<reference evidence="3" key="1">
    <citation type="submission" date="2016-01" db="EMBL/GenBank/DDBJ databases">
        <authorList>
            <person name="Peeters Charlotte."/>
        </authorList>
    </citation>
    <scope>NUCLEOTIDE SEQUENCE [LARGE SCALE GENOMIC DNA]</scope>
</reference>
<dbReference type="STRING" id="1777137.AWB76_04076"/>
<evidence type="ECO:0000256" key="1">
    <source>
        <dbReference type="SAM" id="Phobius"/>
    </source>
</evidence>
<dbReference type="OrthoDB" id="9939013at2"/>
<protein>
    <submittedName>
        <fullName evidence="2">Uncharacterized protein</fullName>
    </submittedName>
</protein>
<name>A0A158BDX4_9BURK</name>
<evidence type="ECO:0000313" key="3">
    <source>
        <dbReference type="Proteomes" id="UP000054624"/>
    </source>
</evidence>
<dbReference type="Proteomes" id="UP000054624">
    <property type="component" value="Unassembled WGS sequence"/>
</dbReference>
<accession>A0A158BDX4</accession>
<gene>
    <name evidence="2" type="ORF">AWB76_04076</name>
</gene>
<dbReference type="EMBL" id="FCOI02000013">
    <property type="protein sequence ID" value="SAK68252.1"/>
    <property type="molecule type" value="Genomic_DNA"/>
</dbReference>
<proteinExistence type="predicted"/>
<evidence type="ECO:0000313" key="2">
    <source>
        <dbReference type="EMBL" id="SAK68252.1"/>
    </source>
</evidence>
<keyword evidence="1" id="KW-0472">Membrane</keyword>